<dbReference type="EMBL" id="PEWA01000065">
    <property type="protein sequence ID" value="PIU72875.1"/>
    <property type="molecule type" value="Genomic_DNA"/>
</dbReference>
<comment type="caution">
    <text evidence="2">The sequence shown here is derived from an EMBL/GenBank/DDBJ whole genome shotgun (WGS) entry which is preliminary data.</text>
</comment>
<dbReference type="GO" id="GO:0004540">
    <property type="term" value="F:RNA nuclease activity"/>
    <property type="evidence" value="ECO:0007669"/>
    <property type="project" value="InterPro"/>
</dbReference>
<organism evidence="2 3">
    <name type="scientific">Candidatus Shapirobacteria bacterium CG06_land_8_20_14_3_00_40_12</name>
    <dbReference type="NCBI Taxonomy" id="1974881"/>
    <lineage>
        <taxon>Bacteria</taxon>
        <taxon>Candidatus Shapironibacteriota</taxon>
    </lineage>
</organism>
<evidence type="ECO:0000313" key="3">
    <source>
        <dbReference type="Proteomes" id="UP000231407"/>
    </source>
</evidence>
<reference evidence="3" key="1">
    <citation type="submission" date="2017-09" db="EMBL/GenBank/DDBJ databases">
        <title>Depth-based differentiation of microbial function through sediment-hosted aquifers and enrichment of novel symbionts in the deep terrestrial subsurface.</title>
        <authorList>
            <person name="Probst A.J."/>
            <person name="Ladd B."/>
            <person name="Jarett J.K."/>
            <person name="Geller-Mcgrath D.E."/>
            <person name="Sieber C.M.K."/>
            <person name="Emerson J.B."/>
            <person name="Anantharaman K."/>
            <person name="Thomas B.C."/>
            <person name="Malmstrom R."/>
            <person name="Stieglmeier M."/>
            <person name="Klingl A."/>
            <person name="Woyke T."/>
            <person name="Ryan C.M."/>
            <person name="Banfield J.F."/>
        </authorList>
    </citation>
    <scope>NUCLEOTIDE SEQUENCE [LARGE SCALE GENOMIC DNA]</scope>
</reference>
<dbReference type="AlphaFoldDB" id="A0A2M7AR31"/>
<evidence type="ECO:0000259" key="1">
    <source>
        <dbReference type="Pfam" id="PF01936"/>
    </source>
</evidence>
<dbReference type="InterPro" id="IPR021139">
    <property type="entry name" value="NYN"/>
</dbReference>
<dbReference type="Gene3D" id="3.40.50.1010">
    <property type="entry name" value="5'-nuclease"/>
    <property type="match status" value="1"/>
</dbReference>
<protein>
    <recommendedName>
        <fullName evidence="1">NYN domain-containing protein</fullName>
    </recommendedName>
</protein>
<accession>A0A2M7AR31</accession>
<proteinExistence type="predicted"/>
<name>A0A2M7AR31_9BACT</name>
<sequence>MFSSNSQKLKLNSKTAVFIDYANVYGWRDKLANPVDPTKLFRYLKSYSKIKLINLYYGSDTNPQSKEFLKKIVKIGYNLTTKAVKYIIIGKIDGQIIKKRKCDFASLYTYLISHHKQVVVVYTKGHIGREIWDIKKGLFKIQIDQLLI</sequence>
<evidence type="ECO:0000313" key="2">
    <source>
        <dbReference type="EMBL" id="PIU72875.1"/>
    </source>
</evidence>
<dbReference type="Pfam" id="PF01936">
    <property type="entry name" value="NYN"/>
    <property type="match status" value="1"/>
</dbReference>
<dbReference type="Proteomes" id="UP000231407">
    <property type="component" value="Unassembled WGS sequence"/>
</dbReference>
<gene>
    <name evidence="2" type="ORF">COS78_04530</name>
</gene>
<feature type="domain" description="NYN" evidence="1">
    <location>
        <begin position="14"/>
        <end position="96"/>
    </location>
</feature>